<protein>
    <submittedName>
        <fullName evidence="1">Uncharacterized protein</fullName>
    </submittedName>
</protein>
<evidence type="ECO:0000313" key="1">
    <source>
        <dbReference type="EMBL" id="JAE18219.1"/>
    </source>
</evidence>
<organism evidence="1">
    <name type="scientific">Arundo donax</name>
    <name type="common">Giant reed</name>
    <name type="synonym">Donax arundinaceus</name>
    <dbReference type="NCBI Taxonomy" id="35708"/>
    <lineage>
        <taxon>Eukaryota</taxon>
        <taxon>Viridiplantae</taxon>
        <taxon>Streptophyta</taxon>
        <taxon>Embryophyta</taxon>
        <taxon>Tracheophyta</taxon>
        <taxon>Spermatophyta</taxon>
        <taxon>Magnoliopsida</taxon>
        <taxon>Liliopsida</taxon>
        <taxon>Poales</taxon>
        <taxon>Poaceae</taxon>
        <taxon>PACMAD clade</taxon>
        <taxon>Arundinoideae</taxon>
        <taxon>Arundineae</taxon>
        <taxon>Arundo</taxon>
    </lineage>
</organism>
<dbReference type="AlphaFoldDB" id="A0A0A9G438"/>
<reference evidence="1" key="2">
    <citation type="journal article" date="2015" name="Data Brief">
        <title>Shoot transcriptome of the giant reed, Arundo donax.</title>
        <authorList>
            <person name="Barrero R.A."/>
            <person name="Guerrero F.D."/>
            <person name="Moolhuijzen P."/>
            <person name="Goolsby J.A."/>
            <person name="Tidwell J."/>
            <person name="Bellgard S.E."/>
            <person name="Bellgard M.I."/>
        </authorList>
    </citation>
    <scope>NUCLEOTIDE SEQUENCE</scope>
    <source>
        <tissue evidence="1">Shoot tissue taken approximately 20 cm above the soil surface</tissue>
    </source>
</reference>
<dbReference type="EMBL" id="GBRH01179677">
    <property type="protein sequence ID" value="JAE18219.1"/>
    <property type="molecule type" value="Transcribed_RNA"/>
</dbReference>
<proteinExistence type="predicted"/>
<sequence length="22" mass="2510">MRVVCRSQPAYILDLSYIGLVL</sequence>
<name>A0A0A9G438_ARUDO</name>
<reference evidence="1" key="1">
    <citation type="submission" date="2014-09" db="EMBL/GenBank/DDBJ databases">
        <authorList>
            <person name="Magalhaes I.L.F."/>
            <person name="Oliveira U."/>
            <person name="Santos F.R."/>
            <person name="Vidigal T.H.D.A."/>
            <person name="Brescovit A.D."/>
            <person name="Santos A.J."/>
        </authorList>
    </citation>
    <scope>NUCLEOTIDE SEQUENCE</scope>
    <source>
        <tissue evidence="1">Shoot tissue taken approximately 20 cm above the soil surface</tissue>
    </source>
</reference>
<accession>A0A0A9G438</accession>